<reference evidence="2" key="1">
    <citation type="submission" date="2016-04" db="EMBL/GenBank/DDBJ databases">
        <authorList>
            <person name="Evans L.H."/>
            <person name="Alamgir A."/>
            <person name="Owens N."/>
            <person name="Weber N.D."/>
            <person name="Virtaneva K."/>
            <person name="Barbian K."/>
            <person name="Babar A."/>
            <person name="Rosenke K."/>
        </authorList>
    </citation>
    <scope>NUCLEOTIDE SEQUENCE [LARGE SCALE GENOMIC DNA]</scope>
    <source>
        <strain evidence="2">CBS 101.48</strain>
    </source>
</reference>
<dbReference type="PANTHER" id="PTHR12829:SF8">
    <property type="entry name" value="CHROMOSOME UNDETERMINED SCAFFOLD_82, WHOLE GENOME SHOTGUN SEQUENCE"/>
    <property type="match status" value="1"/>
</dbReference>
<dbReference type="GO" id="GO:0036396">
    <property type="term" value="C:RNA N6-methyladenosine methyltransferase complex"/>
    <property type="evidence" value="ECO:0007669"/>
    <property type="project" value="TreeGrafter"/>
</dbReference>
<dbReference type="InParanoid" id="A0A168T083"/>
<gene>
    <name evidence="2" type="primary">ABSGL_14922.1 scaffold 15133</name>
</gene>
<evidence type="ECO:0000313" key="2">
    <source>
        <dbReference type="EMBL" id="SAM09248.1"/>
    </source>
</evidence>
<protein>
    <recommendedName>
        <fullName evidence="4">MT-A70-domain-containing protein</fullName>
    </recommendedName>
</protein>
<dbReference type="OrthoDB" id="426718at2759"/>
<name>A0A168T083_ABSGL</name>
<comment type="similarity">
    <text evidence="1">Belongs to the MT-A70-like family.</text>
</comment>
<dbReference type="PROSITE" id="PS51143">
    <property type="entry name" value="MT_A70"/>
    <property type="match status" value="1"/>
</dbReference>
<dbReference type="Proteomes" id="UP000078561">
    <property type="component" value="Unassembled WGS sequence"/>
</dbReference>
<organism evidence="2">
    <name type="scientific">Absidia glauca</name>
    <name type="common">Pin mould</name>
    <dbReference type="NCBI Taxonomy" id="4829"/>
    <lineage>
        <taxon>Eukaryota</taxon>
        <taxon>Fungi</taxon>
        <taxon>Fungi incertae sedis</taxon>
        <taxon>Mucoromycota</taxon>
        <taxon>Mucoromycotina</taxon>
        <taxon>Mucoromycetes</taxon>
        <taxon>Mucorales</taxon>
        <taxon>Cunninghamellaceae</taxon>
        <taxon>Absidia</taxon>
    </lineage>
</organism>
<dbReference type="GO" id="GO:0005634">
    <property type="term" value="C:nucleus"/>
    <property type="evidence" value="ECO:0007669"/>
    <property type="project" value="TreeGrafter"/>
</dbReference>
<proteinExistence type="inferred from homology"/>
<keyword evidence="3" id="KW-1185">Reference proteome</keyword>
<dbReference type="EMBL" id="LT554999">
    <property type="protein sequence ID" value="SAM09248.1"/>
    <property type="molecule type" value="Genomic_DNA"/>
</dbReference>
<dbReference type="Pfam" id="PF05063">
    <property type="entry name" value="MT-A70"/>
    <property type="match status" value="1"/>
</dbReference>
<evidence type="ECO:0008006" key="4">
    <source>
        <dbReference type="Google" id="ProtNLM"/>
    </source>
</evidence>
<dbReference type="InterPro" id="IPR007757">
    <property type="entry name" value="MT-A70-like"/>
</dbReference>
<dbReference type="STRING" id="4829.A0A168T083"/>
<accession>A0A168T083</accession>
<dbReference type="PANTHER" id="PTHR12829">
    <property type="entry name" value="N6-ADENOSINE-METHYLTRANSFERASE"/>
    <property type="match status" value="1"/>
</dbReference>
<evidence type="ECO:0000313" key="3">
    <source>
        <dbReference type="Proteomes" id="UP000078561"/>
    </source>
</evidence>
<evidence type="ECO:0000256" key="1">
    <source>
        <dbReference type="PROSITE-ProRule" id="PRU00489"/>
    </source>
</evidence>
<dbReference type="GO" id="GO:0008168">
    <property type="term" value="F:methyltransferase activity"/>
    <property type="evidence" value="ECO:0007669"/>
    <property type="project" value="TreeGrafter"/>
</dbReference>
<dbReference type="AlphaFoldDB" id="A0A168T083"/>
<sequence>MKYQVQDRNGAMVMMKKRVTNIDPSLPTYIRLPGNPIPRSWAFTIMKMQPLQQDLPPLPGSRTLQVPSILDADLTTFGNDYAAVYMDPPLLLPGEEPSPGKISFEEFSKIKVNKIIKSGFVFMWIEKEWLREIIRVTKEWGFKYVENFCWIKKNVNNRIALQPGKLFNKSKLSLLIFRIGGDVDLRHQRSPDCVFDFVQPIEPGEVSERKPDFLYQVIETMLPGAVYHPENNPEGNKLLELWAKRDQRRTGWTTLVENHQL</sequence>